<name>A0A1E7K6K8_9ACTN</name>
<reference evidence="1 2" key="1">
    <citation type="journal article" date="2016" name="Front. Microbiol.">
        <title>Comparative Genomics Analysis of Streptomyces Species Reveals Their Adaptation to the Marine Environment and Their Diversity at the Genomic Level.</title>
        <authorList>
            <person name="Tian X."/>
            <person name="Zhang Z."/>
            <person name="Yang T."/>
            <person name="Chen M."/>
            <person name="Li J."/>
            <person name="Chen F."/>
            <person name="Yang J."/>
            <person name="Li W."/>
            <person name="Zhang B."/>
            <person name="Zhang Z."/>
            <person name="Wu J."/>
            <person name="Zhang C."/>
            <person name="Long L."/>
            <person name="Xiao J."/>
        </authorList>
    </citation>
    <scope>NUCLEOTIDE SEQUENCE [LARGE SCALE GENOMIC DNA]</scope>
    <source>
        <strain evidence="1 2">SCSIO M10379</strain>
    </source>
</reference>
<sequence>MGGHDDEKLVDSPLYADLARLRQSVAGQQDHIAATLDRAASDMGGGGVWEGPVAKTFASEVEGRKGEVHRLAQEIVDAVDAVLSRTPEQVPLSQAQLYRRAV</sequence>
<accession>A0A1E7K6K8</accession>
<evidence type="ECO:0000313" key="2">
    <source>
        <dbReference type="Proteomes" id="UP000175829"/>
    </source>
</evidence>
<dbReference type="Proteomes" id="UP000175829">
    <property type="component" value="Unassembled WGS sequence"/>
</dbReference>
<gene>
    <name evidence="1" type="ORF">AN217_19035</name>
</gene>
<dbReference type="AlphaFoldDB" id="A0A1E7K6K8"/>
<proteinExistence type="predicted"/>
<evidence type="ECO:0000313" key="1">
    <source>
        <dbReference type="EMBL" id="OEU99562.1"/>
    </source>
</evidence>
<comment type="caution">
    <text evidence="1">The sequence shown here is derived from an EMBL/GenBank/DDBJ whole genome shotgun (WGS) entry which is preliminary data.</text>
</comment>
<organism evidence="1 2">
    <name type="scientific">Streptomyces qinglanensis</name>
    <dbReference type="NCBI Taxonomy" id="943816"/>
    <lineage>
        <taxon>Bacteria</taxon>
        <taxon>Bacillati</taxon>
        <taxon>Actinomycetota</taxon>
        <taxon>Actinomycetes</taxon>
        <taxon>Kitasatosporales</taxon>
        <taxon>Streptomycetaceae</taxon>
        <taxon>Streptomyces</taxon>
    </lineage>
</organism>
<dbReference type="EMBL" id="LJGV01000022">
    <property type="protein sequence ID" value="OEU99562.1"/>
    <property type="molecule type" value="Genomic_DNA"/>
</dbReference>
<dbReference type="RefSeq" id="WP_019354030.1">
    <property type="nucleotide sequence ID" value="NZ_LJGV01000022.1"/>
</dbReference>
<protein>
    <submittedName>
        <fullName evidence="1">Uncharacterized protein</fullName>
    </submittedName>
</protein>
<dbReference type="PATRIC" id="fig|943816.4.peg.3308"/>